<dbReference type="HAMAP" id="MF_00387">
    <property type="entry name" value="LpxA"/>
    <property type="match status" value="1"/>
</dbReference>
<dbReference type="SUPFAM" id="SSF51161">
    <property type="entry name" value="Trimeric LpxA-like enzymes"/>
    <property type="match status" value="1"/>
</dbReference>
<dbReference type="CDD" id="cd03351">
    <property type="entry name" value="LbH_UDP-GlcNAc_AT"/>
    <property type="match status" value="1"/>
</dbReference>
<dbReference type="Gene3D" id="2.160.10.10">
    <property type="entry name" value="Hexapeptide repeat proteins"/>
    <property type="match status" value="1"/>
</dbReference>
<feature type="domain" description="UDP N-acetylglucosamine O-acyltransferase C-terminal" evidence="9">
    <location>
        <begin position="176"/>
        <end position="262"/>
    </location>
</feature>
<dbReference type="PANTHER" id="PTHR43480:SF1">
    <property type="entry name" value="ACYL-[ACYL-CARRIER-PROTEIN]--UDP-N-ACETYLGLUCOSAMINE O-ACYLTRANSFERASE, MITOCHONDRIAL-RELATED"/>
    <property type="match status" value="1"/>
</dbReference>
<dbReference type="EC" id="2.3.1.129" evidence="8"/>
<keyword evidence="5 8" id="KW-0677">Repeat</keyword>
<proteinExistence type="inferred from homology"/>
<dbReference type="EMBL" id="FXUL01000002">
    <property type="protein sequence ID" value="SMP47592.1"/>
    <property type="molecule type" value="Genomic_DNA"/>
</dbReference>
<evidence type="ECO:0000313" key="10">
    <source>
        <dbReference type="EMBL" id="SMP47592.1"/>
    </source>
</evidence>
<dbReference type="InterPro" id="IPR018357">
    <property type="entry name" value="Hexapep_transf_CS"/>
</dbReference>
<evidence type="ECO:0000256" key="7">
    <source>
        <dbReference type="ARBA" id="ARBA00023315"/>
    </source>
</evidence>
<comment type="function">
    <text evidence="8">Involved in the biosynthesis of lipid A, a phosphorylated glycolipid that anchors the lipopolysaccharide to the outer membrane of the cell.</text>
</comment>
<dbReference type="Proteomes" id="UP001158049">
    <property type="component" value="Unassembled WGS sequence"/>
</dbReference>
<accession>A0ABY1PXG3</accession>
<name>A0ABY1PXG3_9BURK</name>
<keyword evidence="3 8" id="KW-0441">Lipid A biosynthesis</keyword>
<evidence type="ECO:0000313" key="11">
    <source>
        <dbReference type="Proteomes" id="UP001158049"/>
    </source>
</evidence>
<comment type="similarity">
    <text evidence="8">Belongs to the transferase hexapeptide repeat family. LpxA subfamily.</text>
</comment>
<dbReference type="InterPro" id="IPR011004">
    <property type="entry name" value="Trimer_LpxA-like_sf"/>
</dbReference>
<dbReference type="Gene3D" id="1.20.1180.10">
    <property type="entry name" value="Udp N-acetylglucosamine O-acyltransferase, C-terminal domain"/>
    <property type="match status" value="1"/>
</dbReference>
<dbReference type="RefSeq" id="WP_283440864.1">
    <property type="nucleotide sequence ID" value="NZ_FXUL01000002.1"/>
</dbReference>
<keyword evidence="7 8" id="KW-0012">Acyltransferase</keyword>
<keyword evidence="4 8" id="KW-0808">Transferase</keyword>
<comment type="caution">
    <text evidence="10">The sequence shown here is derived from an EMBL/GenBank/DDBJ whole genome shotgun (WGS) entry which is preliminary data.</text>
</comment>
<gene>
    <name evidence="8" type="primary">lpxA</name>
    <name evidence="10" type="ORF">SAMN06295970_10253</name>
</gene>
<dbReference type="PROSITE" id="PS00101">
    <property type="entry name" value="HEXAPEP_TRANSFERASES"/>
    <property type="match status" value="1"/>
</dbReference>
<evidence type="ECO:0000256" key="8">
    <source>
        <dbReference type="HAMAP-Rule" id="MF_00387"/>
    </source>
</evidence>
<dbReference type="InterPro" id="IPR010137">
    <property type="entry name" value="Lipid_A_LpxA"/>
</dbReference>
<dbReference type="PIRSF" id="PIRSF000456">
    <property type="entry name" value="UDP-GlcNAc_acltr"/>
    <property type="match status" value="1"/>
</dbReference>
<keyword evidence="2 8" id="KW-0444">Lipid biosynthesis</keyword>
<keyword evidence="6 8" id="KW-0443">Lipid metabolism</keyword>
<evidence type="ECO:0000256" key="4">
    <source>
        <dbReference type="ARBA" id="ARBA00022679"/>
    </source>
</evidence>
<comment type="catalytic activity">
    <reaction evidence="8">
        <text>a (3R)-hydroxyacyl-[ACP] + UDP-N-acetyl-alpha-D-glucosamine = a UDP-3-O-[(3R)-3-hydroxyacyl]-N-acetyl-alpha-D-glucosamine + holo-[ACP]</text>
        <dbReference type="Rhea" id="RHEA:67812"/>
        <dbReference type="Rhea" id="RHEA-COMP:9685"/>
        <dbReference type="Rhea" id="RHEA-COMP:9945"/>
        <dbReference type="ChEBI" id="CHEBI:57705"/>
        <dbReference type="ChEBI" id="CHEBI:64479"/>
        <dbReference type="ChEBI" id="CHEBI:78827"/>
        <dbReference type="ChEBI" id="CHEBI:173225"/>
        <dbReference type="EC" id="2.3.1.129"/>
    </reaction>
</comment>
<comment type="subcellular location">
    <subcellularLocation>
        <location evidence="8">Cytoplasm</location>
    </subcellularLocation>
</comment>
<protein>
    <recommendedName>
        <fullName evidence="8">Acyl-[acyl-carrier-protein]--UDP-N-acetylglucosamine O-acyltransferase</fullName>
        <shortName evidence="8">UDP-N-acetylglucosamine acyltransferase</shortName>
        <ecNumber evidence="8">2.3.1.129</ecNumber>
    </recommendedName>
</protein>
<evidence type="ECO:0000256" key="2">
    <source>
        <dbReference type="ARBA" id="ARBA00022516"/>
    </source>
</evidence>
<comment type="pathway">
    <text evidence="8">Glycolipid biosynthesis; lipid IV(A) biosynthesis; lipid IV(A) from (3R)-3-hydroxytetradecanoyl-[acyl-carrier-protein] and UDP-N-acetyl-alpha-D-glucosamine: step 1/6.</text>
</comment>
<keyword evidence="11" id="KW-1185">Reference proteome</keyword>
<dbReference type="NCBIfam" id="TIGR01852">
    <property type="entry name" value="lipid_A_lpxA"/>
    <property type="match status" value="1"/>
</dbReference>
<evidence type="ECO:0000256" key="5">
    <source>
        <dbReference type="ARBA" id="ARBA00022737"/>
    </source>
</evidence>
<dbReference type="Pfam" id="PF13720">
    <property type="entry name" value="Acetyltransf_11"/>
    <property type="match status" value="1"/>
</dbReference>
<evidence type="ECO:0000256" key="6">
    <source>
        <dbReference type="ARBA" id="ARBA00023098"/>
    </source>
</evidence>
<dbReference type="InterPro" id="IPR037157">
    <property type="entry name" value="Acetyltransf_C_sf"/>
</dbReference>
<dbReference type="InterPro" id="IPR001451">
    <property type="entry name" value="Hexapep"/>
</dbReference>
<evidence type="ECO:0000256" key="1">
    <source>
        <dbReference type="ARBA" id="ARBA00022490"/>
    </source>
</evidence>
<reference evidence="10 11" key="1">
    <citation type="submission" date="2017-05" db="EMBL/GenBank/DDBJ databases">
        <authorList>
            <person name="Varghese N."/>
            <person name="Submissions S."/>
        </authorList>
    </citation>
    <scope>NUCLEOTIDE SEQUENCE [LARGE SCALE GENOMIC DNA]</scope>
    <source>
        <strain evidence="10 11">DSM 26001</strain>
    </source>
</reference>
<sequence length="263" mass="27902">MALIHPTALVDAGAELDASVSVGPYCVIGPKVRIGAGSRIASHVVIEGDTTIGRDNLIYQFCSLGAAPQDKKYGGEPTRLEIGDRNTIREFCSLNLGTVQDAGVTRLGNDNWILAYVHIAHDCQVGSNTIFSNNATLAGHVHVGDWVIMSGFAAVHQFCKIGEHAFVGMNASLSQDVPPFILAAGIPIAARGLNIEGLKRRGFAADEIAALRSAYKLIYKSGLTLEEARTALAEQQAGLQGKAAAHLVSLRDFLDNASRGIVR</sequence>
<organism evidence="10 11">
    <name type="scientific">Noviherbaspirillum suwonense</name>
    <dbReference type="NCBI Taxonomy" id="1224511"/>
    <lineage>
        <taxon>Bacteria</taxon>
        <taxon>Pseudomonadati</taxon>
        <taxon>Pseudomonadota</taxon>
        <taxon>Betaproteobacteria</taxon>
        <taxon>Burkholderiales</taxon>
        <taxon>Oxalobacteraceae</taxon>
        <taxon>Noviherbaspirillum</taxon>
    </lineage>
</organism>
<comment type="subunit">
    <text evidence="8">Homotrimer.</text>
</comment>
<evidence type="ECO:0000256" key="3">
    <source>
        <dbReference type="ARBA" id="ARBA00022556"/>
    </source>
</evidence>
<dbReference type="Pfam" id="PF00132">
    <property type="entry name" value="Hexapep"/>
    <property type="match status" value="2"/>
</dbReference>
<dbReference type="PANTHER" id="PTHR43480">
    <property type="entry name" value="ACYL-[ACYL-CARRIER-PROTEIN]--UDP-N-ACETYLGLUCOSAMINE O-ACYLTRANSFERASE"/>
    <property type="match status" value="1"/>
</dbReference>
<dbReference type="InterPro" id="IPR029098">
    <property type="entry name" value="Acetyltransf_C"/>
</dbReference>
<evidence type="ECO:0000259" key="9">
    <source>
        <dbReference type="Pfam" id="PF13720"/>
    </source>
</evidence>
<dbReference type="NCBIfam" id="NF003657">
    <property type="entry name" value="PRK05289.1"/>
    <property type="match status" value="1"/>
</dbReference>
<keyword evidence="1 8" id="KW-0963">Cytoplasm</keyword>